<organism evidence="2 3">
    <name type="scientific">Sousa chinensis</name>
    <name type="common">Indo-pacific humpbacked dolphin</name>
    <name type="synonym">Steno chinensis</name>
    <dbReference type="NCBI Taxonomy" id="103600"/>
    <lineage>
        <taxon>Eukaryota</taxon>
        <taxon>Metazoa</taxon>
        <taxon>Chordata</taxon>
        <taxon>Craniata</taxon>
        <taxon>Vertebrata</taxon>
        <taxon>Euteleostomi</taxon>
        <taxon>Mammalia</taxon>
        <taxon>Eutheria</taxon>
        <taxon>Laurasiatheria</taxon>
        <taxon>Artiodactyla</taxon>
        <taxon>Whippomorpha</taxon>
        <taxon>Cetacea</taxon>
        <taxon>Odontoceti</taxon>
        <taxon>Delphinidae</taxon>
        <taxon>Sousa</taxon>
    </lineage>
</organism>
<protein>
    <submittedName>
        <fullName evidence="2">Uncharacterized protein</fullName>
    </submittedName>
</protein>
<feature type="compositionally biased region" description="Basic and acidic residues" evidence="1">
    <location>
        <begin position="141"/>
        <end position="151"/>
    </location>
</feature>
<reference evidence="2 3" key="1">
    <citation type="journal article" date="2018" name="Genomics">
        <title>Molecular footprints of inshore aquatic adaptation in Indo-Pacific humpback dolphin (Sousa chinensis).</title>
        <authorList>
            <person name="Ming Y."/>
            <person name="Jian J."/>
            <person name="Yu F."/>
            <person name="Yu X."/>
            <person name="Wang J."/>
            <person name="Liu W."/>
        </authorList>
    </citation>
    <scope>NUCLEOTIDE SEQUENCE [LARGE SCALE GENOMIC DNA]</scope>
    <source>
        <strain evidence="2">MY-2018</strain>
        <tissue evidence="2">Skin</tissue>
    </source>
</reference>
<dbReference type="EMBL" id="QWLN02005132">
    <property type="protein sequence ID" value="TEA37783.1"/>
    <property type="molecule type" value="Genomic_DNA"/>
</dbReference>
<evidence type="ECO:0000256" key="1">
    <source>
        <dbReference type="SAM" id="MobiDB-lite"/>
    </source>
</evidence>
<sequence>PHPAPALDHDITIPSLSLGLVHRRDPRFPPQAELLLLRCGLREGSLDLGPAPLGPYARGPHYDASFTLLVPVLSLDGQELQPDVGSCYTWLFLPEQLRGTLVREAWQDCLGPPVPGGRDSIHPARSKETPKDPQISVDQLHVTEPEAHESLENSPSNVSVPGLPQQDVTDVDFPSP</sequence>
<accession>A0A484GQ95</accession>
<evidence type="ECO:0000313" key="3">
    <source>
        <dbReference type="Proteomes" id="UP000295264"/>
    </source>
</evidence>
<feature type="non-terminal residue" evidence="2">
    <location>
        <position position="176"/>
    </location>
</feature>
<feature type="compositionally biased region" description="Basic and acidic residues" evidence="1">
    <location>
        <begin position="119"/>
        <end position="131"/>
    </location>
</feature>
<name>A0A484GQ95_SOUCH</name>
<keyword evidence="3" id="KW-1185">Reference proteome</keyword>
<dbReference type="Proteomes" id="UP000295264">
    <property type="component" value="Unassembled WGS sequence"/>
</dbReference>
<feature type="region of interest" description="Disordered" evidence="1">
    <location>
        <begin position="112"/>
        <end position="176"/>
    </location>
</feature>
<dbReference type="AlphaFoldDB" id="A0A484GQ95"/>
<evidence type="ECO:0000313" key="2">
    <source>
        <dbReference type="EMBL" id="TEA37783.1"/>
    </source>
</evidence>
<proteinExistence type="predicted"/>
<comment type="caution">
    <text evidence="2">The sequence shown here is derived from an EMBL/GenBank/DDBJ whole genome shotgun (WGS) entry which is preliminary data.</text>
</comment>
<gene>
    <name evidence="2" type="ORF">DBR06_SOUSAS479310001</name>
</gene>
<feature type="non-terminal residue" evidence="2">
    <location>
        <position position="1"/>
    </location>
</feature>